<evidence type="ECO:0000256" key="4">
    <source>
        <dbReference type="ARBA" id="ARBA00022960"/>
    </source>
</evidence>
<dbReference type="GO" id="GO:0009252">
    <property type="term" value="P:peptidoglycan biosynthetic process"/>
    <property type="evidence" value="ECO:0007669"/>
    <property type="project" value="UniProtKB-UniRule"/>
</dbReference>
<feature type="binding site" evidence="8">
    <location>
        <position position="32"/>
    </location>
    <ligand>
        <name>UDP-N-acetyl-alpha-D-muramoyl-L-alanyl-D-glutamate</name>
        <dbReference type="ChEBI" id="CHEBI:83900"/>
    </ligand>
</feature>
<feature type="binding site" evidence="8">
    <location>
        <position position="177"/>
    </location>
    <ligand>
        <name>UDP-N-acetyl-alpha-D-muramoyl-L-alanyl-D-glutamate</name>
        <dbReference type="ChEBI" id="CHEBI:83900"/>
    </ligand>
</feature>
<comment type="subcellular location">
    <subcellularLocation>
        <location evidence="8 9">Cytoplasm</location>
    </subcellularLocation>
</comment>
<evidence type="ECO:0000256" key="2">
    <source>
        <dbReference type="ARBA" id="ARBA00005898"/>
    </source>
</evidence>
<feature type="domain" description="Mur ligase C-terminal" evidence="11">
    <location>
        <begin position="329"/>
        <end position="457"/>
    </location>
</feature>
<feature type="binding site" evidence="8">
    <location>
        <position position="185"/>
    </location>
    <ligand>
        <name>UDP-N-acetyl-alpha-D-muramoyl-L-alanyl-D-glutamate</name>
        <dbReference type="ChEBI" id="CHEBI:83900"/>
    </ligand>
</feature>
<dbReference type="GO" id="GO:0051301">
    <property type="term" value="P:cell division"/>
    <property type="evidence" value="ECO:0007669"/>
    <property type="project" value="UniProtKB-KW"/>
</dbReference>
<keyword evidence="8 13" id="KW-0436">Ligase</keyword>
<gene>
    <name evidence="8" type="primary">murE</name>
    <name evidence="13" type="ORF">B0X71_19160</name>
</gene>
<feature type="binding site" evidence="8">
    <location>
        <position position="152"/>
    </location>
    <ligand>
        <name>UDP-N-acetyl-alpha-D-muramoyl-L-alanyl-D-glutamate</name>
        <dbReference type="ChEBI" id="CHEBI:83900"/>
    </ligand>
</feature>
<comment type="similarity">
    <text evidence="2 8">Belongs to the MurCDEF family. MurE subfamily.</text>
</comment>
<dbReference type="NCBIfam" id="NF001126">
    <property type="entry name" value="PRK00139.1-4"/>
    <property type="match status" value="1"/>
</dbReference>
<evidence type="ECO:0000256" key="6">
    <source>
        <dbReference type="ARBA" id="ARBA00023306"/>
    </source>
</evidence>
<dbReference type="NCBIfam" id="TIGR01085">
    <property type="entry name" value="murE"/>
    <property type="match status" value="1"/>
</dbReference>
<dbReference type="SUPFAM" id="SSF63418">
    <property type="entry name" value="MurE/MurF N-terminal domain"/>
    <property type="match status" value="1"/>
</dbReference>
<dbReference type="RefSeq" id="WP_077591157.1">
    <property type="nucleotide sequence ID" value="NZ_CP019641.1"/>
</dbReference>
<keyword evidence="6 8" id="KW-0131">Cell cycle</keyword>
<dbReference type="EMBL" id="CP019641">
    <property type="protein sequence ID" value="AQQ55298.1"/>
    <property type="molecule type" value="Genomic_DNA"/>
</dbReference>
<dbReference type="GO" id="GO:0071555">
    <property type="term" value="P:cell wall organization"/>
    <property type="evidence" value="ECO:0007669"/>
    <property type="project" value="UniProtKB-KW"/>
</dbReference>
<evidence type="ECO:0000256" key="3">
    <source>
        <dbReference type="ARBA" id="ARBA00022618"/>
    </source>
</evidence>
<dbReference type="SUPFAM" id="SSF53623">
    <property type="entry name" value="MurD-like peptide ligases, catalytic domain"/>
    <property type="match status" value="1"/>
</dbReference>
<keyword evidence="8" id="KW-0460">Magnesium</keyword>
<evidence type="ECO:0000259" key="10">
    <source>
        <dbReference type="Pfam" id="PF01225"/>
    </source>
</evidence>
<dbReference type="HAMAP" id="MF_00208">
    <property type="entry name" value="MurE"/>
    <property type="match status" value="1"/>
</dbReference>
<reference evidence="13 14" key="1">
    <citation type="submission" date="2017-02" db="EMBL/GenBank/DDBJ databases">
        <title>The complete genomic sequence of a novel cold adapted crude oil-degrading bacterium Planococcus qaidamina Y42.</title>
        <authorList>
            <person name="Yang R."/>
        </authorList>
    </citation>
    <scope>NUCLEOTIDE SEQUENCE [LARGE SCALE GENOMIC DNA]</scope>
    <source>
        <strain evidence="13 14">Y42</strain>
        <plasmid evidence="13 14">unnamed1</plasmid>
    </source>
</reference>
<dbReference type="SUPFAM" id="SSF53244">
    <property type="entry name" value="MurD-like peptide ligases, peptide-binding domain"/>
    <property type="match status" value="1"/>
</dbReference>
<evidence type="ECO:0000256" key="5">
    <source>
        <dbReference type="ARBA" id="ARBA00022984"/>
    </source>
</evidence>
<dbReference type="PANTHER" id="PTHR23135">
    <property type="entry name" value="MUR LIGASE FAMILY MEMBER"/>
    <property type="match status" value="1"/>
</dbReference>
<dbReference type="InterPro" id="IPR036615">
    <property type="entry name" value="Mur_ligase_C_dom_sf"/>
</dbReference>
<keyword evidence="7 8" id="KW-0961">Cell wall biogenesis/degradation</keyword>
<feature type="modified residue" description="N6-carboxylysine" evidence="8">
    <location>
        <position position="217"/>
    </location>
</feature>
<sequence>MNLTDILYKVATTLPLTSEQANLFVSGITDNSSEVTDGDLFIAIKGVNQDGHDHIQTAIQKGAAAIIGEQIAPLLSIPYIQVENSRKTLAWAAKNFYGDPSQRKTVIGITGTNGKTTTSFLLKHLFEENGQSCSLIGTIQNVINDEVIPSRNTTPSALTLYKLLAKSKDDVVVMEVSSHGIDQYRIEGIEFDCCLFTNLHHEHLDYHGTMEAYFEKKAVLFNQLKENGVAIINTEDDWGEKLAMDLKHKGTTVITVGSNKENVLCLKDFQAQNPSVTVIESGEEATVTSPMVGIHNLYNTVMAYATAYRFGVTKQQITHTLPLFAGVGGRFEMTKLPNGVTVVIDYAHTSDALYYCLTAARSQGATKLIHVFGFRGDRDESKRTDMLRVSSIISDRYILTHDDLNSVSPSEMTHTLEKLNQSFGNEKGIVVPDRSLAIQHAIHSSSSGDWVIITGKGIESYKQVVQLETNSDKETVQLITHHQELRPNL</sequence>
<feature type="binding site" evidence="8">
    <location>
        <begin position="153"/>
        <end position="154"/>
    </location>
    <ligand>
        <name>UDP-N-acetyl-alpha-D-muramoyl-L-alanyl-D-glutamate</name>
        <dbReference type="ChEBI" id="CHEBI:83900"/>
    </ligand>
</feature>
<protein>
    <recommendedName>
        <fullName evidence="8">UDP-N-acetylmuramyl-tripeptide synthetase</fullName>
        <ecNumber evidence="8">6.3.2.-</ecNumber>
    </recommendedName>
    <alternativeName>
        <fullName evidence="8">UDP-MurNAc-tripeptide synthetase</fullName>
    </alternativeName>
</protein>
<dbReference type="Gene3D" id="3.40.1390.10">
    <property type="entry name" value="MurE/MurF, N-terminal domain"/>
    <property type="match status" value="1"/>
</dbReference>
<dbReference type="GO" id="GO:0008360">
    <property type="term" value="P:regulation of cell shape"/>
    <property type="evidence" value="ECO:0007669"/>
    <property type="project" value="UniProtKB-KW"/>
</dbReference>
<comment type="caution">
    <text evidence="8">Lacks conserved residue(s) required for the propagation of feature annotation.</text>
</comment>
<dbReference type="Pfam" id="PF01225">
    <property type="entry name" value="Mur_ligase"/>
    <property type="match status" value="1"/>
</dbReference>
<evidence type="ECO:0000259" key="12">
    <source>
        <dbReference type="Pfam" id="PF08245"/>
    </source>
</evidence>
<dbReference type="InterPro" id="IPR005761">
    <property type="entry name" value="UDP-N-AcMur-Glu-dNH2Pim_ligase"/>
</dbReference>
<dbReference type="KEGG" id="pmar:B0X71_19160"/>
<dbReference type="OrthoDB" id="9800958at2"/>
<proteinExistence type="inferred from homology"/>
<dbReference type="GO" id="GO:0005524">
    <property type="term" value="F:ATP binding"/>
    <property type="evidence" value="ECO:0007669"/>
    <property type="project" value="UniProtKB-UniRule"/>
</dbReference>
<feature type="binding site" evidence="8">
    <location>
        <position position="183"/>
    </location>
    <ligand>
        <name>UDP-N-acetyl-alpha-D-muramoyl-L-alanyl-D-glutamate</name>
        <dbReference type="ChEBI" id="CHEBI:83900"/>
    </ligand>
</feature>
<feature type="binding site" evidence="8">
    <location>
        <begin position="111"/>
        <end position="117"/>
    </location>
    <ligand>
        <name>ATP</name>
        <dbReference type="ChEBI" id="CHEBI:30616"/>
    </ligand>
</feature>
<evidence type="ECO:0000313" key="14">
    <source>
        <dbReference type="Proteomes" id="UP000188184"/>
    </source>
</evidence>
<dbReference type="GO" id="GO:0016881">
    <property type="term" value="F:acid-amino acid ligase activity"/>
    <property type="evidence" value="ECO:0007669"/>
    <property type="project" value="UniProtKB-UniRule"/>
</dbReference>
<evidence type="ECO:0000259" key="11">
    <source>
        <dbReference type="Pfam" id="PF02875"/>
    </source>
</evidence>
<organism evidence="13 14">
    <name type="scientific">Planococcus lenghuensis</name>
    <dbReference type="NCBI Taxonomy" id="2213202"/>
    <lineage>
        <taxon>Bacteria</taxon>
        <taxon>Bacillati</taxon>
        <taxon>Bacillota</taxon>
        <taxon>Bacilli</taxon>
        <taxon>Bacillales</taxon>
        <taxon>Caryophanaceae</taxon>
        <taxon>Planococcus</taxon>
    </lineage>
</organism>
<feature type="domain" description="Mur ligase central" evidence="12">
    <location>
        <begin position="109"/>
        <end position="307"/>
    </location>
</feature>
<accession>A0A1Q2L4B1</accession>
<dbReference type="AlphaFoldDB" id="A0A1Q2L4B1"/>
<dbReference type="Pfam" id="PF02875">
    <property type="entry name" value="Mur_ligase_C"/>
    <property type="match status" value="1"/>
</dbReference>
<dbReference type="UniPathway" id="UPA00219"/>
<dbReference type="InterPro" id="IPR004101">
    <property type="entry name" value="Mur_ligase_C"/>
</dbReference>
<comment type="function">
    <text evidence="8">Catalyzes the addition of an amino acid to the nucleotide precursor UDP-N-acetylmuramoyl-L-alanyl-D-glutamate (UMAG) in the biosynthesis of bacterial cell-wall peptidoglycan.</text>
</comment>
<dbReference type="Gene3D" id="3.40.1190.10">
    <property type="entry name" value="Mur-like, catalytic domain"/>
    <property type="match status" value="1"/>
</dbReference>
<evidence type="ECO:0000256" key="7">
    <source>
        <dbReference type="ARBA" id="ARBA00023316"/>
    </source>
</evidence>
<keyword evidence="5 8" id="KW-0573">Peptidoglycan synthesis</keyword>
<comment type="cofactor">
    <cofactor evidence="8">
        <name>Mg(2+)</name>
        <dbReference type="ChEBI" id="CHEBI:18420"/>
    </cofactor>
</comment>
<dbReference type="InterPro" id="IPR035911">
    <property type="entry name" value="MurE/MurF_N"/>
</dbReference>
<dbReference type="Gene3D" id="3.90.190.20">
    <property type="entry name" value="Mur ligase, C-terminal domain"/>
    <property type="match status" value="1"/>
</dbReference>
<dbReference type="GO" id="GO:0000287">
    <property type="term" value="F:magnesium ion binding"/>
    <property type="evidence" value="ECO:0007669"/>
    <property type="project" value="UniProtKB-UniRule"/>
</dbReference>
<dbReference type="InterPro" id="IPR000713">
    <property type="entry name" value="Mur_ligase_N"/>
</dbReference>
<keyword evidence="8" id="KW-0547">Nucleotide-binding</keyword>
<keyword evidence="8" id="KW-0963">Cytoplasm</keyword>
<keyword evidence="13" id="KW-0614">Plasmid</keyword>
<geneLocation type="plasmid" evidence="13 14">
    <name>unnamed1</name>
</geneLocation>
<dbReference type="Pfam" id="PF08245">
    <property type="entry name" value="Mur_ligase_M"/>
    <property type="match status" value="1"/>
</dbReference>
<comment type="pathway">
    <text evidence="1 8 9">Cell wall biogenesis; peptidoglycan biosynthesis.</text>
</comment>
<name>A0A1Q2L4B1_9BACL</name>
<evidence type="ECO:0000256" key="9">
    <source>
        <dbReference type="RuleBase" id="RU004135"/>
    </source>
</evidence>
<dbReference type="InterPro" id="IPR013221">
    <property type="entry name" value="Mur_ligase_cen"/>
</dbReference>
<dbReference type="EC" id="6.3.2.-" evidence="8"/>
<evidence type="ECO:0000313" key="13">
    <source>
        <dbReference type="EMBL" id="AQQ55298.1"/>
    </source>
</evidence>
<dbReference type="GO" id="GO:0005737">
    <property type="term" value="C:cytoplasm"/>
    <property type="evidence" value="ECO:0007669"/>
    <property type="project" value="UniProtKB-SubCell"/>
</dbReference>
<evidence type="ECO:0000256" key="8">
    <source>
        <dbReference type="HAMAP-Rule" id="MF_00208"/>
    </source>
</evidence>
<evidence type="ECO:0000256" key="1">
    <source>
        <dbReference type="ARBA" id="ARBA00004752"/>
    </source>
</evidence>
<keyword evidence="4 8" id="KW-0133">Cell shape</keyword>
<dbReference type="PANTHER" id="PTHR23135:SF4">
    <property type="entry name" value="UDP-N-ACETYLMURAMOYL-L-ALANYL-D-GLUTAMATE--2,6-DIAMINOPIMELATE LIGASE MURE HOMOLOG, CHLOROPLASTIC"/>
    <property type="match status" value="1"/>
</dbReference>
<dbReference type="Proteomes" id="UP000188184">
    <property type="component" value="Plasmid unnamed1"/>
</dbReference>
<dbReference type="InterPro" id="IPR036565">
    <property type="entry name" value="Mur-like_cat_sf"/>
</dbReference>
<feature type="domain" description="Mur ligase N-terminal catalytic" evidence="10">
    <location>
        <begin position="25"/>
        <end position="97"/>
    </location>
</feature>
<keyword evidence="14" id="KW-1185">Reference proteome</keyword>
<comment type="PTM">
    <text evidence="8">Carboxylation is probably crucial for Mg(2+) binding and, consequently, for the gamma-phosphate positioning of ATP.</text>
</comment>
<keyword evidence="8" id="KW-0067">ATP-binding</keyword>
<keyword evidence="3 8" id="KW-0132">Cell division</keyword>